<dbReference type="InterPro" id="IPR021860">
    <property type="entry name" value="Peptidase_S12_Pab87-rel_C"/>
</dbReference>
<feature type="domain" description="Peptidase S12 Pab87-related C-terminal" evidence="2">
    <location>
        <begin position="417"/>
        <end position="503"/>
    </location>
</feature>
<dbReference type="SUPFAM" id="SSF56601">
    <property type="entry name" value="beta-lactamase/transpeptidase-like"/>
    <property type="match status" value="1"/>
</dbReference>
<gene>
    <name evidence="3" type="ORF">AMST5_03211</name>
</gene>
<dbReference type="InterPro" id="IPR050491">
    <property type="entry name" value="AmpC-like"/>
</dbReference>
<dbReference type="PANTHER" id="PTHR46825:SF15">
    <property type="entry name" value="BETA-LACTAMASE-RELATED DOMAIN-CONTAINING PROTEIN"/>
    <property type="match status" value="1"/>
</dbReference>
<accession>A0AA48M1M6</accession>
<evidence type="ECO:0000313" key="3">
    <source>
        <dbReference type="EMBL" id="CAJ0881058.1"/>
    </source>
</evidence>
<protein>
    <recommendedName>
        <fullName evidence="4">Serine hydrolase</fullName>
    </recommendedName>
</protein>
<evidence type="ECO:0000259" key="2">
    <source>
        <dbReference type="Pfam" id="PF11954"/>
    </source>
</evidence>
<dbReference type="InterPro" id="IPR012338">
    <property type="entry name" value="Beta-lactam/transpept-like"/>
</dbReference>
<dbReference type="PROSITE" id="PS51318">
    <property type="entry name" value="TAT"/>
    <property type="match status" value="1"/>
</dbReference>
<dbReference type="Gene3D" id="2.40.128.600">
    <property type="match status" value="1"/>
</dbReference>
<sequence>MPITRRRVLLTTAAGLLAPPVAQARQKTASRRVDPVDEHTRALESIIAAVMKRTGVPGMSVAVVSRGRVAYLRGFGVRRVGFAEPVDADTVFALASLSKPLASTVVAALVGDGVISWDDRIVARLPEFALNDPWVTREVTLRDMLCHRSGLPDHAGDLLEDIGYDRDEIIRRLRYVKLSGAFRASYAYTNFGFTVGALAAARAAGKSWEDLCSDRIYRPLGMSSTSSRYVDFTARTNRAFGHVRRGDDWVVGTQRDPDAQAPAGGVSSSARDTAAWLQLQLARGAFEGREIVAAPALDDTHRPQIISGSADPAKAAPSFYGLGWDIGYAENPLVHWGHSGAFSMGASTCVNILPSEQLGIIALSNSAPVGAPEAVCRSFIDLVRTGKIERDWLTLFGGVFAKMEEPGYGRDRDYNSPPNGAAPPAALSAYVGTYVNDLYGPLTISQDTNTLRLSVGRGKAPYAVRHFSGNVFTFQPIGENAAGPSPLRFTLGDSGEAQSVVIDYFNTTGQGGFTRA</sequence>
<proteinExistence type="predicted"/>
<evidence type="ECO:0000259" key="1">
    <source>
        <dbReference type="Pfam" id="PF00144"/>
    </source>
</evidence>
<dbReference type="PANTHER" id="PTHR46825">
    <property type="entry name" value="D-ALANYL-D-ALANINE-CARBOXYPEPTIDASE/ENDOPEPTIDASE AMPH"/>
    <property type="match status" value="1"/>
</dbReference>
<evidence type="ECO:0008006" key="4">
    <source>
        <dbReference type="Google" id="ProtNLM"/>
    </source>
</evidence>
<dbReference type="Gene3D" id="3.40.710.10">
    <property type="entry name" value="DD-peptidase/beta-lactamase superfamily"/>
    <property type="match status" value="1"/>
</dbReference>
<dbReference type="InterPro" id="IPR006311">
    <property type="entry name" value="TAT_signal"/>
</dbReference>
<dbReference type="Pfam" id="PF11954">
    <property type="entry name" value="DUF3471"/>
    <property type="match status" value="1"/>
</dbReference>
<dbReference type="InterPro" id="IPR001466">
    <property type="entry name" value="Beta-lactam-related"/>
</dbReference>
<reference evidence="3" key="1">
    <citation type="submission" date="2023-07" db="EMBL/GenBank/DDBJ databases">
        <authorList>
            <person name="Pelsma A.J. K."/>
        </authorList>
    </citation>
    <scope>NUCLEOTIDE SEQUENCE</scope>
</reference>
<name>A0AA48M1M6_9ZZZZ</name>
<dbReference type="Pfam" id="PF00144">
    <property type="entry name" value="Beta-lactamase"/>
    <property type="match status" value="1"/>
</dbReference>
<feature type="domain" description="Beta-lactamase-related" evidence="1">
    <location>
        <begin position="44"/>
        <end position="381"/>
    </location>
</feature>
<organism evidence="3">
    <name type="scientific">freshwater sediment metagenome</name>
    <dbReference type="NCBI Taxonomy" id="556182"/>
    <lineage>
        <taxon>unclassified sequences</taxon>
        <taxon>metagenomes</taxon>
        <taxon>ecological metagenomes</taxon>
    </lineage>
</organism>
<dbReference type="AlphaFoldDB" id="A0AA48M1M6"/>
<dbReference type="EMBL" id="OY288114">
    <property type="protein sequence ID" value="CAJ0881058.1"/>
    <property type="molecule type" value="Genomic_DNA"/>
</dbReference>